<keyword evidence="9" id="KW-0460">Magnesium</keyword>
<dbReference type="EC" id="4.1.1.112" evidence="10"/>
<name>A0A411PM58_9GAMM</name>
<reference evidence="11 12" key="1">
    <citation type="submission" date="2019-02" db="EMBL/GenBank/DDBJ databases">
        <title>Shewanella sp. D4-2 isolated from Dokdo Island.</title>
        <authorList>
            <person name="Baek K."/>
        </authorList>
    </citation>
    <scope>NUCLEOTIDE SEQUENCE [LARGE SCALE GENOMIC DNA]</scope>
    <source>
        <strain evidence="11 12">D4-2</strain>
    </source>
</reference>
<dbReference type="InterPro" id="IPR036704">
    <property type="entry name" value="RraA/RraA-like_sf"/>
</dbReference>
<comment type="subunit">
    <text evidence="4 10">Homotrimer.</text>
</comment>
<comment type="cofactor">
    <cofactor evidence="9">
        <name>Mg(2+)</name>
        <dbReference type="ChEBI" id="CHEBI:18420"/>
    </cofactor>
</comment>
<keyword evidence="5 9" id="KW-0479">Metal-binding</keyword>
<dbReference type="InterPro" id="IPR010203">
    <property type="entry name" value="RraA"/>
</dbReference>
<dbReference type="GO" id="GO:0046872">
    <property type="term" value="F:metal ion binding"/>
    <property type="evidence" value="ECO:0007669"/>
    <property type="project" value="UniProtKB-KW"/>
</dbReference>
<gene>
    <name evidence="11" type="ORF">EXU30_19505</name>
</gene>
<dbReference type="PANTHER" id="PTHR33254:SF4">
    <property type="entry name" value="4-HYDROXY-4-METHYL-2-OXOGLUTARATE ALDOLASE 3-RELATED"/>
    <property type="match status" value="1"/>
</dbReference>
<dbReference type="OrthoDB" id="943692at2"/>
<evidence type="ECO:0000256" key="6">
    <source>
        <dbReference type="ARBA" id="ARBA00023239"/>
    </source>
</evidence>
<evidence type="ECO:0000256" key="10">
    <source>
        <dbReference type="RuleBase" id="RU004338"/>
    </source>
</evidence>
<dbReference type="KEGG" id="smai:EXU30_19505"/>
<feature type="binding site" evidence="9">
    <location>
        <position position="98"/>
    </location>
    <ligand>
        <name>Mg(2+)</name>
        <dbReference type="ChEBI" id="CHEBI:18420"/>
    </ligand>
</feature>
<comment type="similarity">
    <text evidence="3 10">Belongs to the class II aldolase/RraA-like family.</text>
</comment>
<evidence type="ECO:0000256" key="8">
    <source>
        <dbReference type="ARBA" id="ARBA00047973"/>
    </source>
</evidence>
<evidence type="ECO:0000256" key="7">
    <source>
        <dbReference type="ARBA" id="ARBA00025046"/>
    </source>
</evidence>
<comment type="catalytic activity">
    <reaction evidence="8 10">
        <text>oxaloacetate + H(+) = pyruvate + CO2</text>
        <dbReference type="Rhea" id="RHEA:15641"/>
        <dbReference type="ChEBI" id="CHEBI:15361"/>
        <dbReference type="ChEBI" id="CHEBI:15378"/>
        <dbReference type="ChEBI" id="CHEBI:16452"/>
        <dbReference type="ChEBI" id="CHEBI:16526"/>
        <dbReference type="EC" id="4.1.1.112"/>
    </reaction>
</comment>
<dbReference type="SUPFAM" id="SSF89562">
    <property type="entry name" value="RraA-like"/>
    <property type="match status" value="1"/>
</dbReference>
<dbReference type="PANTHER" id="PTHR33254">
    <property type="entry name" value="4-HYDROXY-4-METHYL-2-OXOGLUTARATE ALDOLASE 3-RELATED"/>
    <property type="match status" value="1"/>
</dbReference>
<keyword evidence="6 10" id="KW-0456">Lyase</keyword>
<dbReference type="NCBIfam" id="NF009134">
    <property type="entry name" value="PRK12487.1"/>
    <property type="match status" value="1"/>
</dbReference>
<evidence type="ECO:0000256" key="9">
    <source>
        <dbReference type="PIRSR" id="PIRSR605493-1"/>
    </source>
</evidence>
<dbReference type="GO" id="GO:0047443">
    <property type="term" value="F:4-hydroxy-4-methyl-2-oxoglutarate aldolase activity"/>
    <property type="evidence" value="ECO:0007669"/>
    <property type="project" value="UniProtKB-EC"/>
</dbReference>
<accession>A0A411PM58</accession>
<organism evidence="11 12">
    <name type="scientific">Shewanella maritima</name>
    <dbReference type="NCBI Taxonomy" id="2520507"/>
    <lineage>
        <taxon>Bacteria</taxon>
        <taxon>Pseudomonadati</taxon>
        <taxon>Pseudomonadota</taxon>
        <taxon>Gammaproteobacteria</taxon>
        <taxon>Alteromonadales</taxon>
        <taxon>Shewanellaceae</taxon>
        <taxon>Shewanella</taxon>
    </lineage>
</organism>
<evidence type="ECO:0000313" key="12">
    <source>
        <dbReference type="Proteomes" id="UP000291106"/>
    </source>
</evidence>
<protein>
    <recommendedName>
        <fullName evidence="10">4-hydroxy-4-methyl-2-oxoglutarate aldolase</fullName>
        <shortName evidence="10">HMG aldolase</shortName>
        <ecNumber evidence="10">4.1.1.112</ecNumber>
        <ecNumber evidence="10">4.1.3.17</ecNumber>
    </recommendedName>
    <alternativeName>
        <fullName evidence="10">Oxaloacetate decarboxylase</fullName>
    </alternativeName>
</protein>
<dbReference type="GO" id="GO:0008948">
    <property type="term" value="F:oxaloacetate decarboxylase activity"/>
    <property type="evidence" value="ECO:0007669"/>
    <property type="project" value="UniProtKB-EC"/>
</dbReference>
<comment type="cofactor">
    <cofactor evidence="2 10">
        <name>a divalent metal cation</name>
        <dbReference type="ChEBI" id="CHEBI:60240"/>
    </cofactor>
</comment>
<evidence type="ECO:0000256" key="5">
    <source>
        <dbReference type="ARBA" id="ARBA00022723"/>
    </source>
</evidence>
<feature type="binding site" evidence="9">
    <location>
        <position position="97"/>
    </location>
    <ligand>
        <name>substrate</name>
    </ligand>
</feature>
<dbReference type="RefSeq" id="WP_130602895.1">
    <property type="nucleotide sequence ID" value="NZ_CP036200.1"/>
</dbReference>
<dbReference type="NCBIfam" id="TIGR01935">
    <property type="entry name" value="NOT-MenG"/>
    <property type="match status" value="1"/>
</dbReference>
<dbReference type="EMBL" id="CP036200">
    <property type="protein sequence ID" value="QBF84612.1"/>
    <property type="molecule type" value="Genomic_DNA"/>
</dbReference>
<dbReference type="GO" id="GO:0051252">
    <property type="term" value="P:regulation of RNA metabolic process"/>
    <property type="evidence" value="ECO:0007669"/>
    <property type="project" value="InterPro"/>
</dbReference>
<evidence type="ECO:0000256" key="3">
    <source>
        <dbReference type="ARBA" id="ARBA00008621"/>
    </source>
</evidence>
<dbReference type="EC" id="4.1.3.17" evidence="10"/>
<sequence length="164" mass="17501">MLDLLPDLFDHYPDDLTLIQLDWRDFGAKAIFHGEVVTVSCFEDNSKVKQLLATPGAGKVLVVDGQGSMNRALLGDMIAQSAMDSGWEGVVIKGCIRDAGTINSFNVAVKALGTNPIKTAKRDLGEVNCSINIAGVEIRPGMHIYGDLNGVACSNKPLDLSVIS</sequence>
<evidence type="ECO:0000256" key="4">
    <source>
        <dbReference type="ARBA" id="ARBA00011233"/>
    </source>
</evidence>
<evidence type="ECO:0000256" key="2">
    <source>
        <dbReference type="ARBA" id="ARBA00001968"/>
    </source>
</evidence>
<feature type="binding site" evidence="9">
    <location>
        <begin position="75"/>
        <end position="78"/>
    </location>
    <ligand>
        <name>substrate</name>
    </ligand>
</feature>
<dbReference type="AlphaFoldDB" id="A0A411PM58"/>
<dbReference type="InterPro" id="IPR005493">
    <property type="entry name" value="RraA/RraA-like"/>
</dbReference>
<evidence type="ECO:0000313" key="11">
    <source>
        <dbReference type="EMBL" id="QBF84612.1"/>
    </source>
</evidence>
<dbReference type="GO" id="GO:0008428">
    <property type="term" value="F:ribonuclease inhibitor activity"/>
    <property type="evidence" value="ECO:0007669"/>
    <property type="project" value="InterPro"/>
</dbReference>
<dbReference type="Gene3D" id="3.50.30.40">
    <property type="entry name" value="Ribonuclease E inhibitor RraA/RraA-like"/>
    <property type="match status" value="1"/>
</dbReference>
<evidence type="ECO:0000256" key="1">
    <source>
        <dbReference type="ARBA" id="ARBA00001342"/>
    </source>
</evidence>
<dbReference type="NCBIfam" id="NF006875">
    <property type="entry name" value="PRK09372.1"/>
    <property type="match status" value="1"/>
</dbReference>
<proteinExistence type="inferred from homology"/>
<keyword evidence="12" id="KW-1185">Reference proteome</keyword>
<comment type="catalytic activity">
    <reaction evidence="1 10">
        <text>4-hydroxy-4-methyl-2-oxoglutarate = 2 pyruvate</text>
        <dbReference type="Rhea" id="RHEA:22748"/>
        <dbReference type="ChEBI" id="CHEBI:15361"/>
        <dbReference type="ChEBI" id="CHEBI:58276"/>
        <dbReference type="EC" id="4.1.3.17"/>
    </reaction>
</comment>
<dbReference type="Pfam" id="PF03737">
    <property type="entry name" value="RraA-like"/>
    <property type="match status" value="1"/>
</dbReference>
<dbReference type="CDD" id="cd16841">
    <property type="entry name" value="RraA_family"/>
    <property type="match status" value="1"/>
</dbReference>
<comment type="function">
    <text evidence="7 10">Catalyzes the aldol cleavage of 4-hydroxy-4-methyl-2-oxoglutarate (HMG) into 2 molecules of pyruvate. Also contains a secondary oxaloacetate (OAA) decarboxylase activity due to the common pyruvate enolate transition state formed following C-C bond cleavage in the retro-aldol and decarboxylation reactions.</text>
</comment>
<dbReference type="Proteomes" id="UP000291106">
    <property type="component" value="Chromosome"/>
</dbReference>